<reference evidence="2 3" key="1">
    <citation type="journal article" date="2018" name="Front. Plant Sci.">
        <title>Red Clover (Trifolium pratense) and Zigzag Clover (T. medium) - A Picture of Genomic Similarities and Differences.</title>
        <authorList>
            <person name="Dluhosova J."/>
            <person name="Istvanek J."/>
            <person name="Nedelnik J."/>
            <person name="Repkova J."/>
        </authorList>
    </citation>
    <scope>NUCLEOTIDE SEQUENCE [LARGE SCALE GENOMIC DNA]</scope>
    <source>
        <strain evidence="3">cv. 10/8</strain>
        <tissue evidence="2">Leaf</tissue>
    </source>
</reference>
<protein>
    <submittedName>
        <fullName evidence="2">Uncharacterized protein</fullName>
    </submittedName>
</protein>
<accession>A0A392PPL5</accession>
<evidence type="ECO:0000256" key="1">
    <source>
        <dbReference type="SAM" id="Phobius"/>
    </source>
</evidence>
<evidence type="ECO:0000313" key="2">
    <source>
        <dbReference type="EMBL" id="MCI13774.1"/>
    </source>
</evidence>
<evidence type="ECO:0000313" key="3">
    <source>
        <dbReference type="Proteomes" id="UP000265520"/>
    </source>
</evidence>
<name>A0A392PPL5_9FABA</name>
<keyword evidence="1" id="KW-0812">Transmembrane</keyword>
<comment type="caution">
    <text evidence="2">The sequence shown here is derived from an EMBL/GenBank/DDBJ whole genome shotgun (WGS) entry which is preliminary data.</text>
</comment>
<proteinExistence type="predicted"/>
<feature type="transmembrane region" description="Helical" evidence="1">
    <location>
        <begin position="18"/>
        <end position="41"/>
    </location>
</feature>
<feature type="non-terminal residue" evidence="2">
    <location>
        <position position="237"/>
    </location>
</feature>
<keyword evidence="1" id="KW-0472">Membrane</keyword>
<feature type="transmembrane region" description="Helical" evidence="1">
    <location>
        <begin position="48"/>
        <end position="70"/>
    </location>
</feature>
<dbReference type="EMBL" id="LXQA010089547">
    <property type="protein sequence ID" value="MCI13774.1"/>
    <property type="molecule type" value="Genomic_DNA"/>
</dbReference>
<keyword evidence="3" id="KW-1185">Reference proteome</keyword>
<dbReference type="AlphaFoldDB" id="A0A392PPL5"/>
<keyword evidence="1" id="KW-1133">Transmembrane helix</keyword>
<dbReference type="Proteomes" id="UP000265520">
    <property type="component" value="Unassembled WGS sequence"/>
</dbReference>
<sequence>MENWDLWQASEYLLMKQGYFICIFQLNKLVAMTMNAFITFLQPTKHRGIFAIVEVYFTLVINGPTYAISFLVDITGFQSSNLNQLPFNVLFAFQFAYIFKKLRLDFGEVIEYELTYIVTYFDLEDKIIFRGVGNDRIYVVWIQCLMTKMFCNERTSGDIKVAIVVKLGNSIHKKISWLWYCGLAYLSKGVESMYVTMGLYGYGCYGYDSQRRMREDKQWDPGGHVNMCPKVISSSFK</sequence>
<organism evidence="2 3">
    <name type="scientific">Trifolium medium</name>
    <dbReference type="NCBI Taxonomy" id="97028"/>
    <lineage>
        <taxon>Eukaryota</taxon>
        <taxon>Viridiplantae</taxon>
        <taxon>Streptophyta</taxon>
        <taxon>Embryophyta</taxon>
        <taxon>Tracheophyta</taxon>
        <taxon>Spermatophyta</taxon>
        <taxon>Magnoliopsida</taxon>
        <taxon>eudicotyledons</taxon>
        <taxon>Gunneridae</taxon>
        <taxon>Pentapetalae</taxon>
        <taxon>rosids</taxon>
        <taxon>fabids</taxon>
        <taxon>Fabales</taxon>
        <taxon>Fabaceae</taxon>
        <taxon>Papilionoideae</taxon>
        <taxon>50 kb inversion clade</taxon>
        <taxon>NPAAA clade</taxon>
        <taxon>Hologalegina</taxon>
        <taxon>IRL clade</taxon>
        <taxon>Trifolieae</taxon>
        <taxon>Trifolium</taxon>
    </lineage>
</organism>